<dbReference type="Gene3D" id="2.30.30.760">
    <property type="match status" value="1"/>
</dbReference>
<evidence type="ECO:0000256" key="6">
    <source>
        <dbReference type="ARBA" id="ARBA00025643"/>
    </source>
</evidence>
<dbReference type="Proteomes" id="UP000481517">
    <property type="component" value="Unassembled WGS sequence"/>
</dbReference>
<dbReference type="EMBL" id="CADCXY010000003">
    <property type="protein sequence ID" value="CAB0151030.1"/>
    <property type="molecule type" value="Genomic_DNA"/>
</dbReference>
<keyword evidence="5 7" id="KW-0574">Periplasm</keyword>
<evidence type="ECO:0000256" key="3">
    <source>
        <dbReference type="ARBA" id="ARBA00014754"/>
    </source>
</evidence>
<keyword evidence="9" id="KW-0966">Cell projection</keyword>
<dbReference type="PANTHER" id="PTHR36307:SF1">
    <property type="entry name" value="FLAGELLA BASAL BODY P-RING FORMATION PROTEIN FLGA"/>
    <property type="match status" value="1"/>
</dbReference>
<gene>
    <name evidence="9" type="primary">flgA</name>
    <name evidence="9" type="ORF">PSI9734_01448</name>
</gene>
<dbReference type="GO" id="GO:0044780">
    <property type="term" value="P:bacterial-type flagellum assembly"/>
    <property type="evidence" value="ECO:0007669"/>
    <property type="project" value="InterPro"/>
</dbReference>
<evidence type="ECO:0000256" key="1">
    <source>
        <dbReference type="ARBA" id="ARBA00004418"/>
    </source>
</evidence>
<keyword evidence="7" id="KW-1005">Bacterial flagellum biogenesis</keyword>
<evidence type="ECO:0000313" key="10">
    <source>
        <dbReference type="Proteomes" id="UP000481517"/>
    </source>
</evidence>
<comment type="function">
    <text evidence="6 7">Involved in the assembly process of the P-ring formation. It may associate with FlgF on the rod constituting a structure essential for the P-ring assembly or may act as a modulator protein for the P-ring assembly.</text>
</comment>
<protein>
    <recommendedName>
        <fullName evidence="3 7">Flagella basal body P-ring formation protein FlgA</fullName>
    </recommendedName>
</protein>
<dbReference type="SMART" id="SM00858">
    <property type="entry name" value="SAF"/>
    <property type="match status" value="1"/>
</dbReference>
<dbReference type="PANTHER" id="PTHR36307">
    <property type="entry name" value="FLAGELLA BASAL BODY P-RING FORMATION PROTEIN FLGA"/>
    <property type="match status" value="1"/>
</dbReference>
<evidence type="ECO:0000313" key="9">
    <source>
        <dbReference type="EMBL" id="CAB0151030.1"/>
    </source>
</evidence>
<keyword evidence="9" id="KW-0969">Cilium</keyword>
<organism evidence="9 10">
    <name type="scientific">Pseudidiomarina piscicola</name>
    <dbReference type="NCBI Taxonomy" id="2614830"/>
    <lineage>
        <taxon>Bacteria</taxon>
        <taxon>Pseudomonadati</taxon>
        <taxon>Pseudomonadota</taxon>
        <taxon>Gammaproteobacteria</taxon>
        <taxon>Alteromonadales</taxon>
        <taxon>Idiomarinaceae</taxon>
        <taxon>Pseudidiomarina</taxon>
    </lineage>
</organism>
<dbReference type="Pfam" id="PF13144">
    <property type="entry name" value="ChapFlgA"/>
    <property type="match status" value="1"/>
</dbReference>
<comment type="similarity">
    <text evidence="2 7">Belongs to the FlgA family.</text>
</comment>
<evidence type="ECO:0000256" key="5">
    <source>
        <dbReference type="ARBA" id="ARBA00022764"/>
    </source>
</evidence>
<sequence length="228" mass="25053">MILLASLMVLASNNAFAATWQGKVDDLIATQTAATYSAIETHYLNPAAVEKWLQGCSDYQFTVPQSSRRLTGRVVVRANCLATRQRPLFVQVEVDATVRYLTATRDLLPGTAVATADFKVRTAKLSELPRQTLLLNPSQQREAILTDAVVTRSLTANTPVPEHALRRAYAVQHGDEVRVLYQGNGFQVEQIGAALGRGYIGDTLTVQMQNRHRVEVKIVGHGIAEVIK</sequence>
<dbReference type="InterPro" id="IPR013974">
    <property type="entry name" value="SAF"/>
</dbReference>
<feature type="signal peptide" evidence="7">
    <location>
        <begin position="1"/>
        <end position="17"/>
    </location>
</feature>
<evidence type="ECO:0000256" key="4">
    <source>
        <dbReference type="ARBA" id="ARBA00022729"/>
    </source>
</evidence>
<evidence type="ECO:0000256" key="7">
    <source>
        <dbReference type="RuleBase" id="RU362063"/>
    </source>
</evidence>
<dbReference type="InterPro" id="IPR017585">
    <property type="entry name" value="SAF_FlgA"/>
</dbReference>
<keyword evidence="4 7" id="KW-0732">Signal</keyword>
<feature type="domain" description="SAF" evidence="8">
    <location>
        <begin position="98"/>
        <end position="166"/>
    </location>
</feature>
<evidence type="ECO:0000259" key="8">
    <source>
        <dbReference type="SMART" id="SM00858"/>
    </source>
</evidence>
<keyword evidence="9" id="KW-0282">Flagellum</keyword>
<feature type="chain" id="PRO_5029033247" description="Flagella basal body P-ring formation protein FlgA" evidence="7">
    <location>
        <begin position="18"/>
        <end position="228"/>
    </location>
</feature>
<reference evidence="9 10" key="1">
    <citation type="submission" date="2020-02" db="EMBL/GenBank/DDBJ databases">
        <authorList>
            <person name="Rodrigo-Torres L."/>
            <person name="Arahal R. D."/>
            <person name="Lucena T."/>
        </authorList>
    </citation>
    <scope>NUCLEOTIDE SEQUENCE [LARGE SCALE GENOMIC DNA]</scope>
    <source>
        <strain evidence="9 10">CECT 9734</strain>
    </source>
</reference>
<proteinExistence type="inferred from homology"/>
<dbReference type="NCBIfam" id="TIGR03170">
    <property type="entry name" value="flgA_cterm"/>
    <property type="match status" value="1"/>
</dbReference>
<accession>A0A6S6WNG9</accession>
<dbReference type="InterPro" id="IPR039246">
    <property type="entry name" value="Flagellar_FlgA"/>
</dbReference>
<name>A0A6S6WNG9_9GAMM</name>
<dbReference type="CDD" id="cd11614">
    <property type="entry name" value="SAF_CpaB_FlgA_like"/>
    <property type="match status" value="1"/>
</dbReference>
<dbReference type="AlphaFoldDB" id="A0A6S6WNG9"/>
<evidence type="ECO:0000256" key="2">
    <source>
        <dbReference type="ARBA" id="ARBA00010474"/>
    </source>
</evidence>
<comment type="subcellular location">
    <subcellularLocation>
        <location evidence="1 7">Periplasm</location>
    </subcellularLocation>
</comment>
<dbReference type="GO" id="GO:0042597">
    <property type="term" value="C:periplasmic space"/>
    <property type="evidence" value="ECO:0007669"/>
    <property type="project" value="UniProtKB-SubCell"/>
</dbReference>
<keyword evidence="10" id="KW-1185">Reference proteome</keyword>